<evidence type="ECO:0000256" key="2">
    <source>
        <dbReference type="ARBA" id="ARBA00022574"/>
    </source>
</evidence>
<evidence type="ECO:0000313" key="8">
    <source>
        <dbReference type="EMBL" id="KAH0228017.1"/>
    </source>
</evidence>
<comment type="subcellular location">
    <subcellularLocation>
        <location evidence="1">Nucleus</location>
    </subcellularLocation>
</comment>
<dbReference type="PANTHER" id="PTHR16288:SF0">
    <property type="entry name" value="TRNA (GUANINE-N(7)-)-METHYLTRANSFERASE NON-CATALYTIC SUBUNIT WDR4"/>
    <property type="match status" value="1"/>
</dbReference>
<protein>
    <recommendedName>
        <fullName evidence="10">Transfer RNA methyltransferase 82</fullName>
    </recommendedName>
</protein>
<feature type="repeat" description="WD" evidence="6">
    <location>
        <begin position="283"/>
        <end position="315"/>
    </location>
</feature>
<feature type="region of interest" description="Disordered" evidence="7">
    <location>
        <begin position="494"/>
        <end position="523"/>
    </location>
</feature>
<evidence type="ECO:0000256" key="6">
    <source>
        <dbReference type="PROSITE-ProRule" id="PRU00221"/>
    </source>
</evidence>
<keyword evidence="2 6" id="KW-0853">WD repeat</keyword>
<reference evidence="8" key="1">
    <citation type="journal article" date="2021" name="J Fungi (Basel)">
        <title>Virulence traits and population genomics of the black yeast Aureobasidium melanogenum.</title>
        <authorList>
            <person name="Cernosa A."/>
            <person name="Sun X."/>
            <person name="Gostincar C."/>
            <person name="Fang C."/>
            <person name="Gunde-Cimerman N."/>
            <person name="Song Z."/>
        </authorList>
    </citation>
    <scope>NUCLEOTIDE SEQUENCE</scope>
    <source>
        <strain evidence="8">EXF-8016</strain>
    </source>
</reference>
<dbReference type="OrthoDB" id="339900at2759"/>
<sequence length="523" mass="56634">MNHPYQITALCNSQAFAPEGLLLAACGAKIISVKLSDGSIVSQWPEQESNSTVSTLVWASPTMAWLIGDLVEATSDGPPGKKRKLEPETAPTPNVIKLAVSADSKHVVAVTDDKSVRVLEVTETGKLNQLSERTMPKRPCAVLVTPDNKTILCGDKFGDVYSLPLFPSASVDPVEDSPKVETKEEAGPKKYVPAASTLTVHSGRNRRALENQMKQKDLQAKAKEGLKFECQLLLGHVSMLTDVQFATEEVDGKTRGYIITADRDEHIRISRGAPQAHIIERFCLGHKDFISKICLLPGTDLLISGGGDDWLGVWDWHAGDLGEKRDMRSALTALFSSQPSKTSFGPESSIAVSGLWTVPSDTDNKESAILVACEKLPCLLISPQGSASRMVGMSLPGVPLDVTVTGNTVIVSMDVTEVRQSSSSLSTLQSNQTKASTRRLQAYRVCNNESEMKLELDQDFGVKLTAANNLMLPAPERKQLDNLLYGIENLRKRGAPDEAQDAASEQAIDGAINDMPEDTPLEE</sequence>
<evidence type="ECO:0008006" key="10">
    <source>
        <dbReference type="Google" id="ProtNLM"/>
    </source>
</evidence>
<dbReference type="GO" id="GO:0005634">
    <property type="term" value="C:nucleus"/>
    <property type="evidence" value="ECO:0007669"/>
    <property type="project" value="UniProtKB-SubCell"/>
</dbReference>
<dbReference type="GO" id="GO:0043527">
    <property type="term" value="C:tRNA methyltransferase complex"/>
    <property type="evidence" value="ECO:0007669"/>
    <property type="project" value="TreeGrafter"/>
</dbReference>
<accession>A0A9P8GMT6</accession>
<keyword evidence="4" id="KW-0677">Repeat</keyword>
<evidence type="ECO:0000256" key="5">
    <source>
        <dbReference type="ARBA" id="ARBA00023242"/>
    </source>
</evidence>
<proteinExistence type="inferred from homology"/>
<keyword evidence="5" id="KW-0539">Nucleus</keyword>
<dbReference type="GO" id="GO:0006400">
    <property type="term" value="P:tRNA modification"/>
    <property type="evidence" value="ECO:0007669"/>
    <property type="project" value="TreeGrafter"/>
</dbReference>
<dbReference type="AlphaFoldDB" id="A0A9P8GMT6"/>
<dbReference type="PANTHER" id="PTHR16288">
    <property type="entry name" value="WD40 REPEAT PROTEIN 4"/>
    <property type="match status" value="1"/>
</dbReference>
<dbReference type="SUPFAM" id="SSF50978">
    <property type="entry name" value="WD40 repeat-like"/>
    <property type="match status" value="1"/>
</dbReference>
<dbReference type="InterPro" id="IPR028884">
    <property type="entry name" value="Trm82"/>
</dbReference>
<evidence type="ECO:0000256" key="1">
    <source>
        <dbReference type="ARBA" id="ARBA00004123"/>
    </source>
</evidence>
<dbReference type="InterPro" id="IPR015943">
    <property type="entry name" value="WD40/YVTN_repeat-like_dom_sf"/>
</dbReference>
<dbReference type="HAMAP" id="MF_03056">
    <property type="entry name" value="TRM82"/>
    <property type="match status" value="1"/>
</dbReference>
<keyword evidence="3" id="KW-0819">tRNA processing</keyword>
<dbReference type="PROSITE" id="PS50082">
    <property type="entry name" value="WD_REPEATS_2"/>
    <property type="match status" value="1"/>
</dbReference>
<dbReference type="GO" id="GO:0005829">
    <property type="term" value="C:cytosol"/>
    <property type="evidence" value="ECO:0007669"/>
    <property type="project" value="TreeGrafter"/>
</dbReference>
<comment type="caution">
    <text evidence="8">The sequence shown here is derived from an EMBL/GenBank/DDBJ whole genome shotgun (WGS) entry which is preliminary data.</text>
</comment>
<dbReference type="EMBL" id="JAHFYH010000009">
    <property type="protein sequence ID" value="KAH0228017.1"/>
    <property type="molecule type" value="Genomic_DNA"/>
</dbReference>
<feature type="non-terminal residue" evidence="8">
    <location>
        <position position="1"/>
    </location>
</feature>
<dbReference type="GO" id="GO:0036265">
    <property type="term" value="P:RNA (guanine-N7)-methylation"/>
    <property type="evidence" value="ECO:0007669"/>
    <property type="project" value="InterPro"/>
</dbReference>
<dbReference type="Proteomes" id="UP000767238">
    <property type="component" value="Unassembled WGS sequence"/>
</dbReference>
<dbReference type="InterPro" id="IPR036322">
    <property type="entry name" value="WD40_repeat_dom_sf"/>
</dbReference>
<evidence type="ECO:0000256" key="7">
    <source>
        <dbReference type="SAM" id="MobiDB-lite"/>
    </source>
</evidence>
<evidence type="ECO:0000313" key="9">
    <source>
        <dbReference type="Proteomes" id="UP000767238"/>
    </source>
</evidence>
<evidence type="ECO:0000256" key="3">
    <source>
        <dbReference type="ARBA" id="ARBA00022694"/>
    </source>
</evidence>
<dbReference type="SMART" id="SM00320">
    <property type="entry name" value="WD40"/>
    <property type="match status" value="3"/>
</dbReference>
<dbReference type="Gene3D" id="2.130.10.10">
    <property type="entry name" value="YVTN repeat-like/Quinoprotein amine dehydrogenase"/>
    <property type="match status" value="2"/>
</dbReference>
<evidence type="ECO:0000256" key="4">
    <source>
        <dbReference type="ARBA" id="ARBA00022737"/>
    </source>
</evidence>
<name>A0A9P8GMT6_AURME</name>
<gene>
    <name evidence="8" type="ORF">KCV03_g2147</name>
</gene>
<dbReference type="Pfam" id="PF00400">
    <property type="entry name" value="WD40"/>
    <property type="match status" value="1"/>
</dbReference>
<reference evidence="8" key="2">
    <citation type="submission" date="2021-08" db="EMBL/GenBank/DDBJ databases">
        <authorList>
            <person name="Gostincar C."/>
            <person name="Sun X."/>
            <person name="Song Z."/>
            <person name="Gunde-Cimerman N."/>
        </authorList>
    </citation>
    <scope>NUCLEOTIDE SEQUENCE</scope>
    <source>
        <strain evidence="8">EXF-8016</strain>
    </source>
</reference>
<dbReference type="InterPro" id="IPR001680">
    <property type="entry name" value="WD40_rpt"/>
</dbReference>
<organism evidence="8 9">
    <name type="scientific">Aureobasidium melanogenum</name>
    <name type="common">Aureobasidium pullulans var. melanogenum</name>
    <dbReference type="NCBI Taxonomy" id="46634"/>
    <lineage>
        <taxon>Eukaryota</taxon>
        <taxon>Fungi</taxon>
        <taxon>Dikarya</taxon>
        <taxon>Ascomycota</taxon>
        <taxon>Pezizomycotina</taxon>
        <taxon>Dothideomycetes</taxon>
        <taxon>Dothideomycetidae</taxon>
        <taxon>Dothideales</taxon>
        <taxon>Saccotheciaceae</taxon>
        <taxon>Aureobasidium</taxon>
    </lineage>
</organism>